<dbReference type="PANTHER" id="PTHR11999">
    <property type="entry name" value="GROUP II PYRIDOXAL-5-PHOSPHATE DECARBOXYLASE"/>
    <property type="match status" value="1"/>
</dbReference>
<dbReference type="InterPro" id="IPR015421">
    <property type="entry name" value="PyrdxlP-dep_Trfase_major"/>
</dbReference>
<accession>A0ABP1FW30</accession>
<evidence type="ECO:0000256" key="2">
    <source>
        <dbReference type="ARBA" id="ARBA00009533"/>
    </source>
</evidence>
<dbReference type="Gene3D" id="3.40.640.10">
    <property type="entry name" value="Type I PLP-dependent aspartate aminotransferase-like (Major domain)"/>
    <property type="match status" value="1"/>
</dbReference>
<dbReference type="Gene3D" id="3.90.1150.10">
    <property type="entry name" value="Aspartate Aminotransferase, domain 1"/>
    <property type="match status" value="1"/>
</dbReference>
<dbReference type="InterPro" id="IPR015422">
    <property type="entry name" value="PyrdxlP-dep_Trfase_small"/>
</dbReference>
<dbReference type="InterPro" id="IPR010977">
    <property type="entry name" value="Aromatic_deC"/>
</dbReference>
<evidence type="ECO:0000256" key="4">
    <source>
        <dbReference type="ARBA" id="ARBA00022898"/>
    </source>
</evidence>
<evidence type="ECO:0000313" key="7">
    <source>
        <dbReference type="EMBL" id="CAL5224109.1"/>
    </source>
</evidence>
<reference evidence="7 8" key="1">
    <citation type="submission" date="2024-06" db="EMBL/GenBank/DDBJ databases">
        <authorList>
            <person name="Kraege A."/>
            <person name="Thomma B."/>
        </authorList>
    </citation>
    <scope>NUCLEOTIDE SEQUENCE [LARGE SCALE GENOMIC DNA]</scope>
</reference>
<dbReference type="Proteomes" id="UP001497392">
    <property type="component" value="Unassembled WGS sequence"/>
</dbReference>
<dbReference type="EMBL" id="CAXHTA020000010">
    <property type="protein sequence ID" value="CAL5224109.1"/>
    <property type="molecule type" value="Genomic_DNA"/>
</dbReference>
<protein>
    <submittedName>
        <fullName evidence="7">G6741 protein</fullName>
    </submittedName>
</protein>
<keyword evidence="8" id="KW-1185">Reference proteome</keyword>
<dbReference type="InterPro" id="IPR015424">
    <property type="entry name" value="PyrdxlP-dep_Trfase"/>
</dbReference>
<dbReference type="PROSITE" id="PS00392">
    <property type="entry name" value="DDC_GAD_HDC_YDC"/>
    <property type="match status" value="1"/>
</dbReference>
<dbReference type="InterPro" id="IPR002129">
    <property type="entry name" value="PyrdxlP-dep_de-COase"/>
</dbReference>
<dbReference type="PANTHER" id="PTHR11999:SF70">
    <property type="entry name" value="MIP05841P"/>
    <property type="match status" value="1"/>
</dbReference>
<name>A0ABP1FW30_9CHLO</name>
<dbReference type="Gene3D" id="1.20.1340.10">
    <property type="entry name" value="dopa decarboxylase, N-terminal domain"/>
    <property type="match status" value="1"/>
</dbReference>
<keyword evidence="5 6" id="KW-0456">Lyase</keyword>
<sequence>MNIEEFRVAAKSMVDWICDYYQGVEDLPVRSELHIGDVSSLLPAEAPVGPESWTKISQDFQEKIMPGVMHWQSPNFYAYFPSAFSFPSLLGDLMSSALSVNGFLWVSSPAATELETVVVDWLGKMMGLPQAFLAVDGDGNRGKGGGVVQTTASECTLVALLAARARQMEGRPLSDTGRLVAYFSDQAHSSVRKACMVSVTPHVRVIPTREDNAFSMEPALLEAAIKEDLAAGLLPFYMVGTIGTTSSCAVDPIGEMGAIAQKYKIWLHVDGAHAGVAAILPEQRHHFRGVELADSFNTNPHKWLLTTFDCSCIWFRDADPLKAALSLTPAYLRGKGNAYDFQNWEIPVGRRFRSLKLWFVLRAYGQEKLQAFLRHHIRLAETVAELIGKDARFEVSAPPRFGLVCFHLKDGKNEDTSALIETVNKTGKAFLITTDLSGRTVARIACGGFLTQERHVRATWQLIASTATALFTGKEE</sequence>
<evidence type="ECO:0000256" key="1">
    <source>
        <dbReference type="ARBA" id="ARBA00001933"/>
    </source>
</evidence>
<proteinExistence type="inferred from homology"/>
<comment type="cofactor">
    <cofactor evidence="1 6">
        <name>pyridoxal 5'-phosphate</name>
        <dbReference type="ChEBI" id="CHEBI:597326"/>
    </cofactor>
</comment>
<evidence type="ECO:0000256" key="3">
    <source>
        <dbReference type="ARBA" id="ARBA00022793"/>
    </source>
</evidence>
<keyword evidence="3" id="KW-0210">Decarboxylase</keyword>
<gene>
    <name evidence="7" type="primary">g6741</name>
    <name evidence="7" type="ORF">VP750_LOCUS5768</name>
</gene>
<organism evidence="7 8">
    <name type="scientific">Coccomyxa viridis</name>
    <dbReference type="NCBI Taxonomy" id="1274662"/>
    <lineage>
        <taxon>Eukaryota</taxon>
        <taxon>Viridiplantae</taxon>
        <taxon>Chlorophyta</taxon>
        <taxon>core chlorophytes</taxon>
        <taxon>Trebouxiophyceae</taxon>
        <taxon>Trebouxiophyceae incertae sedis</taxon>
        <taxon>Coccomyxaceae</taxon>
        <taxon>Coccomyxa</taxon>
    </lineage>
</organism>
<comment type="similarity">
    <text evidence="2 6">Belongs to the group II decarboxylase family.</text>
</comment>
<keyword evidence="4 6" id="KW-0663">Pyridoxal phosphate</keyword>
<evidence type="ECO:0000256" key="5">
    <source>
        <dbReference type="ARBA" id="ARBA00023239"/>
    </source>
</evidence>
<dbReference type="SUPFAM" id="SSF53383">
    <property type="entry name" value="PLP-dependent transferases"/>
    <property type="match status" value="1"/>
</dbReference>
<comment type="caution">
    <text evidence="7">The sequence shown here is derived from an EMBL/GenBank/DDBJ whole genome shotgun (WGS) entry which is preliminary data.</text>
</comment>
<evidence type="ECO:0000256" key="6">
    <source>
        <dbReference type="RuleBase" id="RU000382"/>
    </source>
</evidence>
<dbReference type="Pfam" id="PF00282">
    <property type="entry name" value="Pyridoxal_deC"/>
    <property type="match status" value="1"/>
</dbReference>
<evidence type="ECO:0000313" key="8">
    <source>
        <dbReference type="Proteomes" id="UP001497392"/>
    </source>
</evidence>
<dbReference type="InterPro" id="IPR021115">
    <property type="entry name" value="Pyridoxal-P_BS"/>
</dbReference>
<dbReference type="PRINTS" id="PR00800">
    <property type="entry name" value="YHDCRBOXLASE"/>
</dbReference>